<evidence type="ECO:0000256" key="8">
    <source>
        <dbReference type="ARBA" id="ARBA00023136"/>
    </source>
</evidence>
<dbReference type="SUPFAM" id="SSF161098">
    <property type="entry name" value="MetI-like"/>
    <property type="match status" value="1"/>
</dbReference>
<dbReference type="RefSeq" id="WP_078743363.1">
    <property type="nucleotide sequence ID" value="NZ_MSDF01000061.1"/>
</dbReference>
<evidence type="ECO:0000256" key="5">
    <source>
        <dbReference type="ARBA" id="ARBA00022692"/>
    </source>
</evidence>
<feature type="domain" description="ABC transmembrane type-1" evidence="10">
    <location>
        <begin position="23"/>
        <end position="211"/>
    </location>
</feature>
<name>A0A1T2XV62_PSEFL</name>
<dbReference type="PROSITE" id="PS50928">
    <property type="entry name" value="ABC_TM1"/>
    <property type="match status" value="1"/>
</dbReference>
<evidence type="ECO:0000313" key="12">
    <source>
        <dbReference type="Proteomes" id="UP000190965"/>
    </source>
</evidence>
<feature type="transmembrane region" description="Helical" evidence="9">
    <location>
        <begin position="20"/>
        <end position="49"/>
    </location>
</feature>
<dbReference type="NCBIfam" id="TIGR01726">
    <property type="entry name" value="HEQRo_perm_3TM"/>
    <property type="match status" value="1"/>
</dbReference>
<keyword evidence="5 9" id="KW-0812">Transmembrane</keyword>
<evidence type="ECO:0000256" key="3">
    <source>
        <dbReference type="ARBA" id="ARBA00022448"/>
    </source>
</evidence>
<dbReference type="PANTHER" id="PTHR30614:SF0">
    <property type="entry name" value="L-CYSTINE TRANSPORT SYSTEM PERMEASE PROTEIN TCYL"/>
    <property type="match status" value="1"/>
</dbReference>
<dbReference type="Gene3D" id="1.10.3720.10">
    <property type="entry name" value="MetI-like"/>
    <property type="match status" value="1"/>
</dbReference>
<gene>
    <name evidence="11" type="ORF">BFW87_30110</name>
</gene>
<keyword evidence="6" id="KW-0029">Amino-acid transport</keyword>
<dbReference type="InterPro" id="IPR010065">
    <property type="entry name" value="AA_ABC_transptr_permease_3TM"/>
</dbReference>
<comment type="subcellular location">
    <subcellularLocation>
        <location evidence="1">Cell inner membrane</location>
        <topology evidence="1">Multi-pass membrane protein</topology>
    </subcellularLocation>
    <subcellularLocation>
        <location evidence="9">Cell membrane</location>
        <topology evidence="9">Multi-pass membrane protein</topology>
    </subcellularLocation>
</comment>
<comment type="caution">
    <text evidence="11">The sequence shown here is derived from an EMBL/GenBank/DDBJ whole genome shotgun (WGS) entry which is preliminary data.</text>
</comment>
<organism evidence="11 12">
    <name type="scientific">Pseudomonas fluorescens</name>
    <dbReference type="NCBI Taxonomy" id="294"/>
    <lineage>
        <taxon>Bacteria</taxon>
        <taxon>Pseudomonadati</taxon>
        <taxon>Pseudomonadota</taxon>
        <taxon>Gammaproteobacteria</taxon>
        <taxon>Pseudomonadales</taxon>
        <taxon>Pseudomonadaceae</taxon>
        <taxon>Pseudomonas</taxon>
    </lineage>
</organism>
<dbReference type="GO" id="GO:0043190">
    <property type="term" value="C:ATP-binding cassette (ABC) transporter complex"/>
    <property type="evidence" value="ECO:0007669"/>
    <property type="project" value="InterPro"/>
</dbReference>
<dbReference type="AlphaFoldDB" id="A0A1T2XV62"/>
<keyword evidence="8 9" id="KW-0472">Membrane</keyword>
<dbReference type="Proteomes" id="UP000190965">
    <property type="component" value="Unassembled WGS sequence"/>
</dbReference>
<evidence type="ECO:0000256" key="7">
    <source>
        <dbReference type="ARBA" id="ARBA00022989"/>
    </source>
</evidence>
<evidence type="ECO:0000256" key="2">
    <source>
        <dbReference type="ARBA" id="ARBA00010072"/>
    </source>
</evidence>
<dbReference type="EMBL" id="MSDF01000061">
    <property type="protein sequence ID" value="OPA83719.1"/>
    <property type="molecule type" value="Genomic_DNA"/>
</dbReference>
<dbReference type="Pfam" id="PF00528">
    <property type="entry name" value="BPD_transp_1"/>
    <property type="match status" value="1"/>
</dbReference>
<proteinExistence type="inferred from homology"/>
<evidence type="ECO:0000256" key="6">
    <source>
        <dbReference type="ARBA" id="ARBA00022970"/>
    </source>
</evidence>
<feature type="transmembrane region" description="Helical" evidence="9">
    <location>
        <begin position="61"/>
        <end position="82"/>
    </location>
</feature>
<dbReference type="InterPro" id="IPR000515">
    <property type="entry name" value="MetI-like"/>
</dbReference>
<sequence length="224" mass="25118">MIDSWFSYYQDFLEQWPLIASGILATIKLTLTVSVTGFALGVLVFFLSLSRRAWVARSVEAYKSFFIGTPLICIIYILYYGLPGLGLRLSPFEVMVIGFTANVGAYNAAYLLTAYNGLDKSQLEAATAQGFTDAQIYTSIILPQVLRTSIPALTNQIIYNLKDSSIAFLVQYPEFFARMQELAGGNFEFFKTYTLTAVFYVLLASAVFFAARALERRNARLSWE</sequence>
<protein>
    <submittedName>
        <fullName evidence="11">Amino acid ABC transporter permease</fullName>
    </submittedName>
</protein>
<reference evidence="11 12" key="1">
    <citation type="submission" date="2016-12" db="EMBL/GenBank/DDBJ databases">
        <title>Draft genome sequences of seven strains of Pseudomonas fluorescens that produce 4-formylaminooxyvinylglycine.</title>
        <authorList>
            <person name="Okrent R.A."/>
            <person name="Manning V.A."/>
            <person name="Trippe K.M."/>
        </authorList>
    </citation>
    <scope>NUCLEOTIDE SEQUENCE [LARGE SCALE GENOMIC DNA]</scope>
    <source>
        <strain evidence="11 12">P5A</strain>
    </source>
</reference>
<dbReference type="OrthoDB" id="9809799at2"/>
<feature type="transmembrane region" description="Helical" evidence="9">
    <location>
        <begin position="193"/>
        <end position="214"/>
    </location>
</feature>
<accession>A0A1T2XV62</accession>
<evidence type="ECO:0000256" key="9">
    <source>
        <dbReference type="RuleBase" id="RU363032"/>
    </source>
</evidence>
<evidence type="ECO:0000259" key="10">
    <source>
        <dbReference type="PROSITE" id="PS50928"/>
    </source>
</evidence>
<keyword evidence="7 9" id="KW-1133">Transmembrane helix</keyword>
<evidence type="ECO:0000313" key="11">
    <source>
        <dbReference type="EMBL" id="OPA83719.1"/>
    </source>
</evidence>
<dbReference type="CDD" id="cd06261">
    <property type="entry name" value="TM_PBP2"/>
    <property type="match status" value="1"/>
</dbReference>
<dbReference type="InterPro" id="IPR035906">
    <property type="entry name" value="MetI-like_sf"/>
</dbReference>
<keyword evidence="4" id="KW-1003">Cell membrane</keyword>
<keyword evidence="3 9" id="KW-0813">Transport</keyword>
<dbReference type="PANTHER" id="PTHR30614">
    <property type="entry name" value="MEMBRANE COMPONENT OF AMINO ACID ABC TRANSPORTER"/>
    <property type="match status" value="1"/>
</dbReference>
<dbReference type="GO" id="GO:0015184">
    <property type="term" value="F:L-cystine transmembrane transporter activity"/>
    <property type="evidence" value="ECO:0007669"/>
    <property type="project" value="TreeGrafter"/>
</dbReference>
<comment type="similarity">
    <text evidence="2">Belongs to the binding-protein-dependent transport system permease family. HisMQ subfamily.</text>
</comment>
<evidence type="ECO:0000256" key="1">
    <source>
        <dbReference type="ARBA" id="ARBA00004429"/>
    </source>
</evidence>
<dbReference type="InterPro" id="IPR043429">
    <property type="entry name" value="ArtM/GltK/GlnP/TcyL/YhdX-like"/>
</dbReference>
<evidence type="ECO:0000256" key="4">
    <source>
        <dbReference type="ARBA" id="ARBA00022475"/>
    </source>
</evidence>